<dbReference type="CDD" id="cd00082">
    <property type="entry name" value="HisKA"/>
    <property type="match status" value="1"/>
</dbReference>
<evidence type="ECO:0000256" key="11">
    <source>
        <dbReference type="PROSITE-ProRule" id="PRU00169"/>
    </source>
</evidence>
<dbReference type="CDD" id="cd17546">
    <property type="entry name" value="REC_hyHK_CKI1_RcsC-like"/>
    <property type="match status" value="1"/>
</dbReference>
<dbReference type="Gene3D" id="1.10.287.130">
    <property type="match status" value="1"/>
</dbReference>
<feature type="transmembrane region" description="Helical" evidence="12">
    <location>
        <begin position="48"/>
        <end position="72"/>
    </location>
</feature>
<feature type="domain" description="MHYT" evidence="17">
    <location>
        <begin position="12"/>
        <end position="201"/>
    </location>
</feature>
<dbReference type="InterPro" id="IPR005467">
    <property type="entry name" value="His_kinase_dom"/>
</dbReference>
<feature type="modified residue" description="4-aspartylphosphate" evidence="11">
    <location>
        <position position="588"/>
    </location>
</feature>
<keyword evidence="3 11" id="KW-0597">Phosphoprotein</keyword>
<dbReference type="EC" id="2.7.13.3" evidence="2"/>
<dbReference type="RefSeq" id="WP_151175520.1">
    <property type="nucleotide sequence ID" value="NZ_CP042906.1"/>
</dbReference>
<dbReference type="Pfam" id="PF00072">
    <property type="entry name" value="Response_reg"/>
    <property type="match status" value="1"/>
</dbReference>
<dbReference type="FunFam" id="3.30.565.10:FF:000010">
    <property type="entry name" value="Sensor histidine kinase RcsC"/>
    <property type="match status" value="1"/>
</dbReference>
<evidence type="ECO:0000256" key="7">
    <source>
        <dbReference type="ARBA" id="ARBA00022840"/>
    </source>
</evidence>
<dbReference type="SMART" id="SM00448">
    <property type="entry name" value="REC"/>
    <property type="match status" value="1"/>
</dbReference>
<protein>
    <recommendedName>
        <fullName evidence="10">Sensory/regulatory protein RpfC</fullName>
        <ecNumber evidence="2">2.7.13.3</ecNumber>
    </recommendedName>
</protein>
<dbReference type="SUPFAM" id="SSF52172">
    <property type="entry name" value="CheY-like"/>
    <property type="match status" value="1"/>
</dbReference>
<dbReference type="Pfam" id="PF03707">
    <property type="entry name" value="MHYT"/>
    <property type="match status" value="2"/>
</dbReference>
<name>A0A5J6MF35_9PROT</name>
<gene>
    <name evidence="18" type="ORF">FRZ44_03050</name>
</gene>
<evidence type="ECO:0000256" key="3">
    <source>
        <dbReference type="ARBA" id="ARBA00022553"/>
    </source>
</evidence>
<dbReference type="PANTHER" id="PTHR45339:SF5">
    <property type="entry name" value="HISTIDINE KINASE"/>
    <property type="match status" value="1"/>
</dbReference>
<dbReference type="PROSITE" id="PS50110">
    <property type="entry name" value="RESPONSE_REGULATORY"/>
    <property type="match status" value="1"/>
</dbReference>
<keyword evidence="12" id="KW-1133">Transmembrane helix</keyword>
<dbReference type="SMART" id="SM00388">
    <property type="entry name" value="HisKA"/>
    <property type="match status" value="1"/>
</dbReference>
<keyword evidence="4" id="KW-0808">Transferase</keyword>
<dbReference type="Pfam" id="PF02518">
    <property type="entry name" value="HATPase_c"/>
    <property type="match status" value="1"/>
</dbReference>
<evidence type="ECO:0000256" key="12">
    <source>
        <dbReference type="PROSITE-ProRule" id="PRU00244"/>
    </source>
</evidence>
<keyword evidence="7" id="KW-0067">ATP-binding</keyword>
<dbReference type="AlphaFoldDB" id="A0A5J6MF35"/>
<dbReference type="InterPro" id="IPR003594">
    <property type="entry name" value="HATPase_dom"/>
</dbReference>
<feature type="transmembrane region" description="Helical" evidence="12">
    <location>
        <begin position="115"/>
        <end position="136"/>
    </location>
</feature>
<evidence type="ECO:0000256" key="1">
    <source>
        <dbReference type="ARBA" id="ARBA00000085"/>
    </source>
</evidence>
<dbReference type="Gene3D" id="3.40.50.2300">
    <property type="match status" value="1"/>
</dbReference>
<evidence type="ECO:0000256" key="2">
    <source>
        <dbReference type="ARBA" id="ARBA00012438"/>
    </source>
</evidence>
<feature type="transmembrane region" description="Helical" evidence="12">
    <location>
        <begin position="217"/>
        <end position="239"/>
    </location>
</feature>
<dbReference type="EMBL" id="CP042906">
    <property type="protein sequence ID" value="QEX15025.1"/>
    <property type="molecule type" value="Genomic_DNA"/>
</dbReference>
<evidence type="ECO:0000256" key="6">
    <source>
        <dbReference type="ARBA" id="ARBA00022777"/>
    </source>
</evidence>
<feature type="domain" description="Response regulatory" evidence="16">
    <location>
        <begin position="539"/>
        <end position="656"/>
    </location>
</feature>
<dbReference type="InterPro" id="IPR004358">
    <property type="entry name" value="Sig_transdc_His_kin-like_C"/>
</dbReference>
<dbReference type="InterPro" id="IPR005330">
    <property type="entry name" value="MHYT_dom"/>
</dbReference>
<sequence>MFRVYQCLAQDHDWRLVVLAAILCATACFVAVNMAARAERTHTGARIGWLLGTAIVTGSGIWATHFVAMLAFRPNFPVVYDVLLTVDSVAVAIALTGLGFAVALWPSKPSVRHRLAGGSIFGIGVFAMHFTGMAAIEVPGSLTYSVSYVIAAQCIGLLLGAPGFVLAFDPQRRGRRLAGTLLLAGAICGLHFTAMAAVGIVPDPAKLMRAQEVRPEWLAAGIVGITLIILLAAMAGAIADRRIARNSEREAARLRATVAELEATQKHLQSTTERLTHALEAAAASSQAKSQFLAMMSHEIRTPMNGVIGMVSLLKRTDLDREQAGYVDVITVSAESLMAIINDILDFSKMEARKLDLEAVAFSLPDLLQSVSILMTHRAAGRQLHLGLEGLDDLPERLVGDPMRLRQILINLVGNAIKFTEKGQVILRARTREEGDRVVIHVEVEDSGIGIPKAVQANLFVRFSQADSSTTRKYGGTGLGLAICKQLVDLMNGDIGVDSEPGRGSRFWFEIPLRRDDGSFDRAELIEAGPAAGLRAGLRALVAEDNRVNQLVIEGILGAAGIKASFVANGREAVDAAGIGQFDFILMDGHMPEMDGIEATRLIRALPGPAGRVPIIALTANALSGDRETYLGAGMNDYVSKPINTPDLLAAIARQTGATMAAFTPEIPGSAAEAANPEGLEDLSSFLDDIEKRPGGSKSAA</sequence>
<evidence type="ECO:0000259" key="17">
    <source>
        <dbReference type="PROSITE" id="PS50924"/>
    </source>
</evidence>
<dbReference type="SMART" id="SM00387">
    <property type="entry name" value="HATPase_c"/>
    <property type="match status" value="1"/>
</dbReference>
<dbReference type="SUPFAM" id="SSF47384">
    <property type="entry name" value="Homodimeric domain of signal transducing histidine kinase"/>
    <property type="match status" value="1"/>
</dbReference>
<dbReference type="GO" id="GO:0016020">
    <property type="term" value="C:membrane"/>
    <property type="evidence" value="ECO:0007669"/>
    <property type="project" value="UniProtKB-UniRule"/>
</dbReference>
<evidence type="ECO:0000313" key="19">
    <source>
        <dbReference type="Proteomes" id="UP000326202"/>
    </source>
</evidence>
<keyword evidence="13" id="KW-0175">Coiled coil</keyword>
<evidence type="ECO:0000256" key="5">
    <source>
        <dbReference type="ARBA" id="ARBA00022741"/>
    </source>
</evidence>
<dbReference type="FunFam" id="1.10.287.130:FF:000002">
    <property type="entry name" value="Two-component osmosensing histidine kinase"/>
    <property type="match status" value="1"/>
</dbReference>
<feature type="transmembrane region" description="Helical" evidence="12">
    <location>
        <begin position="78"/>
        <end position="103"/>
    </location>
</feature>
<dbReference type="InterPro" id="IPR001789">
    <property type="entry name" value="Sig_transdc_resp-reg_receiver"/>
</dbReference>
<dbReference type="SUPFAM" id="SSF55874">
    <property type="entry name" value="ATPase domain of HSP90 chaperone/DNA topoisomerase II/histidine kinase"/>
    <property type="match status" value="1"/>
</dbReference>
<dbReference type="KEGG" id="htq:FRZ44_03050"/>
<evidence type="ECO:0000256" key="9">
    <source>
        <dbReference type="ARBA" id="ARBA00064003"/>
    </source>
</evidence>
<evidence type="ECO:0000313" key="18">
    <source>
        <dbReference type="EMBL" id="QEX15025.1"/>
    </source>
</evidence>
<dbReference type="OrthoDB" id="8477070at2"/>
<dbReference type="PROSITE" id="PS50109">
    <property type="entry name" value="HIS_KIN"/>
    <property type="match status" value="1"/>
</dbReference>
<feature type="region of interest" description="Disordered" evidence="14">
    <location>
        <begin position="669"/>
        <end position="701"/>
    </location>
</feature>
<evidence type="ECO:0000256" key="13">
    <source>
        <dbReference type="SAM" id="Coils"/>
    </source>
</evidence>
<proteinExistence type="predicted"/>
<dbReference type="Pfam" id="PF00512">
    <property type="entry name" value="HisKA"/>
    <property type="match status" value="1"/>
</dbReference>
<keyword evidence="12" id="KW-0472">Membrane</keyword>
<reference evidence="18 19" key="1">
    <citation type="submission" date="2019-08" db="EMBL/GenBank/DDBJ databases">
        <title>Hyperibacter terrae gen. nov., sp. nov. and Hyperibacter viscosus sp. nov., two new members in the family Rhodospirillaceae isolated from the rhizosphere of Hypericum perforatum.</title>
        <authorList>
            <person name="Noviana Z."/>
        </authorList>
    </citation>
    <scope>NUCLEOTIDE SEQUENCE [LARGE SCALE GENOMIC DNA]</scope>
    <source>
        <strain evidence="18 19">R5913</strain>
    </source>
</reference>
<evidence type="ECO:0000259" key="16">
    <source>
        <dbReference type="PROSITE" id="PS50110"/>
    </source>
</evidence>
<dbReference type="GO" id="GO:0005524">
    <property type="term" value="F:ATP binding"/>
    <property type="evidence" value="ECO:0007669"/>
    <property type="project" value="UniProtKB-KW"/>
</dbReference>
<evidence type="ECO:0000256" key="8">
    <source>
        <dbReference type="ARBA" id="ARBA00023012"/>
    </source>
</evidence>
<dbReference type="PRINTS" id="PR00344">
    <property type="entry name" value="BCTRLSENSOR"/>
</dbReference>
<keyword evidence="19" id="KW-1185">Reference proteome</keyword>
<evidence type="ECO:0000256" key="4">
    <source>
        <dbReference type="ARBA" id="ARBA00022679"/>
    </source>
</evidence>
<feature type="domain" description="Histidine kinase" evidence="15">
    <location>
        <begin position="295"/>
        <end position="515"/>
    </location>
</feature>
<dbReference type="InterPro" id="IPR036097">
    <property type="entry name" value="HisK_dim/P_sf"/>
</dbReference>
<dbReference type="Proteomes" id="UP000326202">
    <property type="component" value="Chromosome"/>
</dbReference>
<evidence type="ECO:0000256" key="10">
    <source>
        <dbReference type="ARBA" id="ARBA00068150"/>
    </source>
</evidence>
<keyword evidence="8" id="KW-0902">Two-component regulatory system</keyword>
<dbReference type="InterPro" id="IPR003661">
    <property type="entry name" value="HisK_dim/P_dom"/>
</dbReference>
<evidence type="ECO:0000259" key="15">
    <source>
        <dbReference type="PROSITE" id="PS50109"/>
    </source>
</evidence>
<dbReference type="CDD" id="cd16922">
    <property type="entry name" value="HATPase_EvgS-ArcB-TorS-like"/>
    <property type="match status" value="1"/>
</dbReference>
<dbReference type="Gene3D" id="3.30.565.10">
    <property type="entry name" value="Histidine kinase-like ATPase, C-terminal domain"/>
    <property type="match status" value="1"/>
</dbReference>
<comment type="catalytic activity">
    <reaction evidence="1">
        <text>ATP + protein L-histidine = ADP + protein N-phospho-L-histidine.</text>
        <dbReference type="EC" id="2.7.13.3"/>
    </reaction>
</comment>
<dbReference type="PANTHER" id="PTHR45339">
    <property type="entry name" value="HYBRID SIGNAL TRANSDUCTION HISTIDINE KINASE J"/>
    <property type="match status" value="1"/>
</dbReference>
<keyword evidence="6" id="KW-0418">Kinase</keyword>
<feature type="transmembrane region" description="Helical" evidence="12">
    <location>
        <begin position="16"/>
        <end position="36"/>
    </location>
</feature>
<dbReference type="InterPro" id="IPR011006">
    <property type="entry name" value="CheY-like_superfamily"/>
</dbReference>
<dbReference type="GO" id="GO:0000155">
    <property type="term" value="F:phosphorelay sensor kinase activity"/>
    <property type="evidence" value="ECO:0007669"/>
    <property type="project" value="InterPro"/>
</dbReference>
<dbReference type="PROSITE" id="PS50924">
    <property type="entry name" value="MHYT"/>
    <property type="match status" value="1"/>
</dbReference>
<feature type="transmembrane region" description="Helical" evidence="12">
    <location>
        <begin position="180"/>
        <end position="201"/>
    </location>
</feature>
<accession>A0A5J6MF35</accession>
<feature type="transmembrane region" description="Helical" evidence="12">
    <location>
        <begin position="148"/>
        <end position="168"/>
    </location>
</feature>
<keyword evidence="12" id="KW-0812">Transmembrane</keyword>
<organism evidence="18 19">
    <name type="scientific">Hypericibacter terrae</name>
    <dbReference type="NCBI Taxonomy" id="2602015"/>
    <lineage>
        <taxon>Bacteria</taxon>
        <taxon>Pseudomonadati</taxon>
        <taxon>Pseudomonadota</taxon>
        <taxon>Alphaproteobacteria</taxon>
        <taxon>Rhodospirillales</taxon>
        <taxon>Dongiaceae</taxon>
        <taxon>Hypericibacter</taxon>
    </lineage>
</organism>
<keyword evidence="5" id="KW-0547">Nucleotide-binding</keyword>
<dbReference type="InterPro" id="IPR036890">
    <property type="entry name" value="HATPase_C_sf"/>
</dbReference>
<feature type="coiled-coil region" evidence="13">
    <location>
        <begin position="244"/>
        <end position="271"/>
    </location>
</feature>
<comment type="subunit">
    <text evidence="9">At low DSF concentrations, interacts with RpfF.</text>
</comment>
<evidence type="ECO:0000256" key="14">
    <source>
        <dbReference type="SAM" id="MobiDB-lite"/>
    </source>
</evidence>